<dbReference type="Gramene" id="KXG28026">
    <property type="protein sequence ID" value="KXG28026"/>
    <property type="gene ID" value="SORBI_3005G077200"/>
</dbReference>
<feature type="region of interest" description="Disordered" evidence="1">
    <location>
        <begin position="67"/>
        <end position="93"/>
    </location>
</feature>
<dbReference type="EMBL" id="CM000764">
    <property type="protein sequence ID" value="KXG28026.1"/>
    <property type="molecule type" value="Genomic_DNA"/>
</dbReference>
<keyword evidence="3" id="KW-1185">Reference proteome</keyword>
<dbReference type="Proteomes" id="UP000000768">
    <property type="component" value="Chromosome 5"/>
</dbReference>
<reference evidence="2 3" key="1">
    <citation type="journal article" date="2009" name="Nature">
        <title>The Sorghum bicolor genome and the diversification of grasses.</title>
        <authorList>
            <person name="Paterson A.H."/>
            <person name="Bowers J.E."/>
            <person name="Bruggmann R."/>
            <person name="Dubchak I."/>
            <person name="Grimwood J."/>
            <person name="Gundlach H."/>
            <person name="Haberer G."/>
            <person name="Hellsten U."/>
            <person name="Mitros T."/>
            <person name="Poliakov A."/>
            <person name="Schmutz J."/>
            <person name="Spannagl M."/>
            <person name="Tang H."/>
            <person name="Wang X."/>
            <person name="Wicker T."/>
            <person name="Bharti A.K."/>
            <person name="Chapman J."/>
            <person name="Feltus F.A."/>
            <person name="Gowik U."/>
            <person name="Grigoriev I.V."/>
            <person name="Lyons E."/>
            <person name="Maher C.A."/>
            <person name="Martis M."/>
            <person name="Narechania A."/>
            <person name="Otillar R.P."/>
            <person name="Penning B.W."/>
            <person name="Salamov A.A."/>
            <person name="Wang Y."/>
            <person name="Zhang L."/>
            <person name="Carpita N.C."/>
            <person name="Freeling M."/>
            <person name="Gingle A.R."/>
            <person name="Hash C.T."/>
            <person name="Keller B."/>
            <person name="Klein P."/>
            <person name="Kresovich S."/>
            <person name="McCann M.C."/>
            <person name="Ming R."/>
            <person name="Peterson D.G."/>
            <person name="Mehboob-ur-Rahman"/>
            <person name="Ware D."/>
            <person name="Westhoff P."/>
            <person name="Mayer K.F."/>
            <person name="Messing J."/>
            <person name="Rokhsar D.S."/>
        </authorList>
    </citation>
    <scope>NUCLEOTIDE SEQUENCE [LARGE SCALE GENOMIC DNA]</scope>
    <source>
        <strain evidence="3">cv. BTx623</strain>
    </source>
</reference>
<sequence>MLTNIYFFYSCHVLFTHAREGARFLLVVTDWLREDEINRAGPVGWDPKHLSDPDRLRRCCGHACTASPRRDHKLGRPNPRRHRTLDRHREPSSESFLCIELVNLE</sequence>
<protein>
    <submittedName>
        <fullName evidence="2">Uncharacterized protein</fullName>
    </submittedName>
</protein>
<accession>A0A1B6PQT9</accession>
<gene>
    <name evidence="2" type="ORF">SORBI_3005G077200</name>
</gene>
<reference evidence="3" key="2">
    <citation type="journal article" date="2018" name="Plant J.">
        <title>The Sorghum bicolor reference genome: improved assembly, gene annotations, a transcriptome atlas, and signatures of genome organization.</title>
        <authorList>
            <person name="McCormick R.F."/>
            <person name="Truong S.K."/>
            <person name="Sreedasyam A."/>
            <person name="Jenkins J."/>
            <person name="Shu S."/>
            <person name="Sims D."/>
            <person name="Kennedy M."/>
            <person name="Amirebrahimi M."/>
            <person name="Weers B.D."/>
            <person name="McKinley B."/>
            <person name="Mattison A."/>
            <person name="Morishige D.T."/>
            <person name="Grimwood J."/>
            <person name="Schmutz J."/>
            <person name="Mullet J.E."/>
        </authorList>
    </citation>
    <scope>NUCLEOTIDE SEQUENCE [LARGE SCALE GENOMIC DNA]</scope>
    <source>
        <strain evidence="3">cv. BTx623</strain>
    </source>
</reference>
<feature type="compositionally biased region" description="Basic residues" evidence="1">
    <location>
        <begin position="70"/>
        <end position="86"/>
    </location>
</feature>
<evidence type="ECO:0000256" key="1">
    <source>
        <dbReference type="SAM" id="MobiDB-lite"/>
    </source>
</evidence>
<dbReference type="AlphaFoldDB" id="A0A1B6PQT9"/>
<evidence type="ECO:0000313" key="2">
    <source>
        <dbReference type="EMBL" id="KXG28026.1"/>
    </source>
</evidence>
<organism evidence="2 3">
    <name type="scientific">Sorghum bicolor</name>
    <name type="common">Sorghum</name>
    <name type="synonym">Sorghum vulgare</name>
    <dbReference type="NCBI Taxonomy" id="4558"/>
    <lineage>
        <taxon>Eukaryota</taxon>
        <taxon>Viridiplantae</taxon>
        <taxon>Streptophyta</taxon>
        <taxon>Embryophyta</taxon>
        <taxon>Tracheophyta</taxon>
        <taxon>Spermatophyta</taxon>
        <taxon>Magnoliopsida</taxon>
        <taxon>Liliopsida</taxon>
        <taxon>Poales</taxon>
        <taxon>Poaceae</taxon>
        <taxon>PACMAD clade</taxon>
        <taxon>Panicoideae</taxon>
        <taxon>Andropogonodae</taxon>
        <taxon>Andropogoneae</taxon>
        <taxon>Sorghinae</taxon>
        <taxon>Sorghum</taxon>
    </lineage>
</organism>
<dbReference type="InParanoid" id="A0A1B6PQT9"/>
<name>A0A1B6PQT9_SORBI</name>
<proteinExistence type="predicted"/>
<evidence type="ECO:0000313" key="3">
    <source>
        <dbReference type="Proteomes" id="UP000000768"/>
    </source>
</evidence>